<comment type="caution">
    <text evidence="2">The sequence shown here is derived from an EMBL/GenBank/DDBJ whole genome shotgun (WGS) entry which is preliminary data.</text>
</comment>
<sequence>MEKVGHPCMGVLANYMNKTDERLQSIEDLIKAQGQRAPATEEANYIHNPNRNQNDPYSNTYNQGWRNHPNLSWGGQQKG</sequence>
<organism evidence="2 3">
    <name type="scientific">Trifolium medium</name>
    <dbReference type="NCBI Taxonomy" id="97028"/>
    <lineage>
        <taxon>Eukaryota</taxon>
        <taxon>Viridiplantae</taxon>
        <taxon>Streptophyta</taxon>
        <taxon>Embryophyta</taxon>
        <taxon>Tracheophyta</taxon>
        <taxon>Spermatophyta</taxon>
        <taxon>Magnoliopsida</taxon>
        <taxon>eudicotyledons</taxon>
        <taxon>Gunneridae</taxon>
        <taxon>Pentapetalae</taxon>
        <taxon>rosids</taxon>
        <taxon>fabids</taxon>
        <taxon>Fabales</taxon>
        <taxon>Fabaceae</taxon>
        <taxon>Papilionoideae</taxon>
        <taxon>50 kb inversion clade</taxon>
        <taxon>NPAAA clade</taxon>
        <taxon>Hologalegina</taxon>
        <taxon>IRL clade</taxon>
        <taxon>Trifolieae</taxon>
        <taxon>Trifolium</taxon>
    </lineage>
</organism>
<dbReference type="AlphaFoldDB" id="A0A392TK62"/>
<name>A0A392TK62_9FABA</name>
<evidence type="ECO:0000313" key="3">
    <source>
        <dbReference type="Proteomes" id="UP000265520"/>
    </source>
</evidence>
<protein>
    <submittedName>
        <fullName evidence="2">Uncharacterized protein</fullName>
    </submittedName>
</protein>
<feature type="compositionally biased region" description="Polar residues" evidence="1">
    <location>
        <begin position="47"/>
        <end position="79"/>
    </location>
</feature>
<proteinExistence type="predicted"/>
<dbReference type="Proteomes" id="UP000265520">
    <property type="component" value="Unassembled WGS sequence"/>
</dbReference>
<feature type="non-terminal residue" evidence="2">
    <location>
        <position position="79"/>
    </location>
</feature>
<feature type="region of interest" description="Disordered" evidence="1">
    <location>
        <begin position="34"/>
        <end position="79"/>
    </location>
</feature>
<accession>A0A392TK62</accession>
<evidence type="ECO:0000256" key="1">
    <source>
        <dbReference type="SAM" id="MobiDB-lite"/>
    </source>
</evidence>
<keyword evidence="3" id="KW-1185">Reference proteome</keyword>
<dbReference type="EMBL" id="LXQA010582869">
    <property type="protein sequence ID" value="MCI60510.1"/>
    <property type="molecule type" value="Genomic_DNA"/>
</dbReference>
<reference evidence="2 3" key="1">
    <citation type="journal article" date="2018" name="Front. Plant Sci.">
        <title>Red Clover (Trifolium pratense) and Zigzag Clover (T. medium) - A Picture of Genomic Similarities and Differences.</title>
        <authorList>
            <person name="Dluhosova J."/>
            <person name="Istvanek J."/>
            <person name="Nedelnik J."/>
            <person name="Repkova J."/>
        </authorList>
    </citation>
    <scope>NUCLEOTIDE SEQUENCE [LARGE SCALE GENOMIC DNA]</scope>
    <source>
        <strain evidence="3">cv. 10/8</strain>
        <tissue evidence="2">Leaf</tissue>
    </source>
</reference>
<evidence type="ECO:0000313" key="2">
    <source>
        <dbReference type="EMBL" id="MCI60510.1"/>
    </source>
</evidence>